<keyword evidence="7" id="KW-0574">Periplasm</keyword>
<feature type="chain" id="PRO_5043479011" description="High-affinity zinc uptake system protein ZnuA" evidence="14">
    <location>
        <begin position="24"/>
        <end position="337"/>
    </location>
</feature>
<comment type="function">
    <text evidence="12">Part of the ATP-binding cassette (ABC) transport system ZnuABC involved in zinc import. Binds zinc with high affinity and specificity and delivers it to the membrane permease for translocation into the cytoplasm.</text>
</comment>
<keyword evidence="5" id="KW-0479">Metal-binding</keyword>
<evidence type="ECO:0000313" key="16">
    <source>
        <dbReference type="Proteomes" id="UP000955338"/>
    </source>
</evidence>
<keyword evidence="8" id="KW-0862">Zinc</keyword>
<dbReference type="GO" id="GO:0006829">
    <property type="term" value="P:zinc ion transport"/>
    <property type="evidence" value="ECO:0007669"/>
    <property type="project" value="UniProtKB-KW"/>
</dbReference>
<keyword evidence="11" id="KW-1015">Disulfide bond</keyword>
<dbReference type="Gene3D" id="3.40.50.1980">
    <property type="entry name" value="Nitrogenase molybdenum iron protein domain"/>
    <property type="match status" value="3"/>
</dbReference>
<dbReference type="PANTHER" id="PTHR42953:SF3">
    <property type="entry name" value="HIGH-AFFINITY ZINC UPTAKE SYSTEM PROTEIN ZNUA"/>
    <property type="match status" value="1"/>
</dbReference>
<comment type="subcellular location">
    <subcellularLocation>
        <location evidence="1">Periplasm</location>
    </subcellularLocation>
</comment>
<sequence>MSSLWKKTLFATLISGLSYTANANILTSIQPLGFIASAIADGVTTTEVLIPATASPHDYSLKPSDVKKLQNAGLVVWIGEDIDGFLEKAVKKLPTNKVITLEDVKQIEPLLGQAADDHEHGHHDDDHHHKDQHDDDHHEHEHEHEHHHDKHDNKHENAHHHDDEDDLETNWHIWLSPEISKIIASEIAEKLIKQYPAKKGLIESNLAEFNADLKAKSAKITTQLKPVANQGFYVFHDAYRYFEDAYGLKQTGYFTVNPLVAPGAKTIAEIKQKLAENKVKCLFTEPQFTPKVVETLSKNTGAKIGQLDPLGSTIPLGKKAYTQFLQQLADNFESCLK</sequence>
<evidence type="ECO:0000256" key="2">
    <source>
        <dbReference type="ARBA" id="ARBA00011028"/>
    </source>
</evidence>
<dbReference type="NCBIfam" id="NF007091">
    <property type="entry name" value="PRK09545.1"/>
    <property type="match status" value="1"/>
</dbReference>
<dbReference type="Pfam" id="PF01297">
    <property type="entry name" value="ZnuA"/>
    <property type="match status" value="1"/>
</dbReference>
<feature type="signal peptide" evidence="14">
    <location>
        <begin position="1"/>
        <end position="23"/>
    </location>
</feature>
<evidence type="ECO:0000256" key="3">
    <source>
        <dbReference type="ARBA" id="ARBA00015915"/>
    </source>
</evidence>
<protein>
    <recommendedName>
        <fullName evidence="3">High-affinity zinc uptake system protein ZnuA</fullName>
    </recommendedName>
</protein>
<feature type="compositionally biased region" description="Basic and acidic residues" evidence="13">
    <location>
        <begin position="116"/>
        <end position="162"/>
    </location>
</feature>
<evidence type="ECO:0000256" key="8">
    <source>
        <dbReference type="ARBA" id="ARBA00022833"/>
    </source>
</evidence>
<dbReference type="InterPro" id="IPR006127">
    <property type="entry name" value="ZnuA-like"/>
</dbReference>
<dbReference type="InterPro" id="IPR050492">
    <property type="entry name" value="Bact_metal-bind_prot9"/>
</dbReference>
<keyword evidence="10" id="KW-0406">Ion transport</keyword>
<evidence type="ECO:0000256" key="9">
    <source>
        <dbReference type="ARBA" id="ARBA00022906"/>
    </source>
</evidence>
<evidence type="ECO:0000256" key="12">
    <source>
        <dbReference type="ARBA" id="ARBA00045516"/>
    </source>
</evidence>
<evidence type="ECO:0000256" key="6">
    <source>
        <dbReference type="ARBA" id="ARBA00022729"/>
    </source>
</evidence>
<proteinExistence type="inferred from homology"/>
<name>A0A8D4IXX3_9PAST</name>
<dbReference type="SUPFAM" id="SSF53807">
    <property type="entry name" value="Helical backbone' metal receptor"/>
    <property type="match status" value="1"/>
</dbReference>
<evidence type="ECO:0000313" key="15">
    <source>
        <dbReference type="EMBL" id="QDJ14712.1"/>
    </source>
</evidence>
<keyword evidence="6 14" id="KW-0732">Signal</keyword>
<comment type="similarity">
    <text evidence="2">Belongs to the bacterial solute-binding protein 9 family.</text>
</comment>
<dbReference type="FunFam" id="3.40.50.1980:FF:000006">
    <property type="entry name" value="Zinc ABC transporter substrate-binding protein ZnuA"/>
    <property type="match status" value="1"/>
</dbReference>
<dbReference type="GO" id="GO:0042597">
    <property type="term" value="C:periplasmic space"/>
    <property type="evidence" value="ECO:0007669"/>
    <property type="project" value="UniProtKB-SubCell"/>
</dbReference>
<dbReference type="EMBL" id="CP022011">
    <property type="protein sequence ID" value="QDJ14712.1"/>
    <property type="molecule type" value="Genomic_DNA"/>
</dbReference>
<dbReference type="GO" id="GO:0046872">
    <property type="term" value="F:metal ion binding"/>
    <property type="evidence" value="ECO:0007669"/>
    <property type="project" value="UniProtKB-KW"/>
</dbReference>
<evidence type="ECO:0000256" key="5">
    <source>
        <dbReference type="ARBA" id="ARBA00022723"/>
    </source>
</evidence>
<evidence type="ECO:0000256" key="7">
    <source>
        <dbReference type="ARBA" id="ARBA00022764"/>
    </source>
</evidence>
<dbReference type="AlphaFoldDB" id="A0A8D4IXX3"/>
<accession>A0A8D4IXX3</accession>
<keyword evidence="4" id="KW-0813">Transport</keyword>
<dbReference type="InterPro" id="IPR035520">
    <property type="entry name" value="ZnuA"/>
</dbReference>
<evidence type="ECO:0000256" key="4">
    <source>
        <dbReference type="ARBA" id="ARBA00022448"/>
    </source>
</evidence>
<dbReference type="PANTHER" id="PTHR42953">
    <property type="entry name" value="HIGH-AFFINITY ZINC UPTAKE SYSTEM PROTEIN ZNUA-RELATED"/>
    <property type="match status" value="1"/>
</dbReference>
<dbReference type="CDD" id="cd01019">
    <property type="entry name" value="ZnuA"/>
    <property type="match status" value="1"/>
</dbReference>
<gene>
    <name evidence="15" type="ORF">CEP48_04400</name>
</gene>
<evidence type="ECO:0000256" key="1">
    <source>
        <dbReference type="ARBA" id="ARBA00004418"/>
    </source>
</evidence>
<keyword evidence="16" id="KW-1185">Reference proteome</keyword>
<dbReference type="Proteomes" id="UP000955338">
    <property type="component" value="Chromosome"/>
</dbReference>
<keyword evidence="9" id="KW-0864">Zinc transport</keyword>
<evidence type="ECO:0000256" key="10">
    <source>
        <dbReference type="ARBA" id="ARBA00023065"/>
    </source>
</evidence>
<evidence type="ECO:0000256" key="11">
    <source>
        <dbReference type="ARBA" id="ARBA00023157"/>
    </source>
</evidence>
<evidence type="ECO:0000256" key="14">
    <source>
        <dbReference type="SAM" id="SignalP"/>
    </source>
</evidence>
<feature type="region of interest" description="Disordered" evidence="13">
    <location>
        <begin position="116"/>
        <end position="164"/>
    </location>
</feature>
<reference evidence="15" key="1">
    <citation type="submission" date="2017-06" db="EMBL/GenBank/DDBJ databases">
        <title>Genome sequencing of pathogenic and non-pathogenic strains within Bisgaard taxon 40.</title>
        <authorList>
            <person name="Ladner J.T."/>
            <person name="Lovett S.P."/>
            <person name="Koroleva G."/>
            <person name="Lorch J.M."/>
        </authorList>
    </citation>
    <scope>NUCLEOTIDE SEQUENCE</scope>
    <source>
        <strain evidence="15">27576-1-I1</strain>
    </source>
</reference>
<evidence type="ECO:0000256" key="13">
    <source>
        <dbReference type="SAM" id="MobiDB-lite"/>
    </source>
</evidence>
<organism evidence="15 16">
    <name type="scientific">Mergibacter septicus</name>
    <dbReference type="NCBI Taxonomy" id="221402"/>
    <lineage>
        <taxon>Bacteria</taxon>
        <taxon>Pseudomonadati</taxon>
        <taxon>Pseudomonadota</taxon>
        <taxon>Gammaproteobacteria</taxon>
        <taxon>Pasteurellales</taxon>
        <taxon>Pasteurellaceae</taxon>
        <taxon>Mergibacter</taxon>
    </lineage>
</organism>
<dbReference type="RefSeq" id="WP_261920766.1">
    <property type="nucleotide sequence ID" value="NZ_CP022011.1"/>
</dbReference>